<keyword evidence="2" id="KW-0067">ATP-binding</keyword>
<keyword evidence="7" id="KW-1185">Reference proteome</keyword>
<evidence type="ECO:0000256" key="2">
    <source>
        <dbReference type="ARBA" id="ARBA00022840"/>
    </source>
</evidence>
<dbReference type="GO" id="GO:0004016">
    <property type="term" value="F:adenylate cyclase activity"/>
    <property type="evidence" value="ECO:0007669"/>
    <property type="project" value="TreeGrafter"/>
</dbReference>
<proteinExistence type="predicted"/>
<dbReference type="Gene3D" id="3.40.50.300">
    <property type="entry name" value="P-loop containing nucleotide triphosphate hydrolases"/>
    <property type="match status" value="1"/>
</dbReference>
<dbReference type="GO" id="GO:0005737">
    <property type="term" value="C:cytoplasm"/>
    <property type="evidence" value="ECO:0007669"/>
    <property type="project" value="TreeGrafter"/>
</dbReference>
<dbReference type="InterPro" id="IPR041664">
    <property type="entry name" value="AAA_16"/>
</dbReference>
<dbReference type="Gene3D" id="3.30.70.1230">
    <property type="entry name" value="Nucleotide cyclase"/>
    <property type="match status" value="2"/>
</dbReference>
<evidence type="ECO:0000256" key="1">
    <source>
        <dbReference type="ARBA" id="ARBA00022741"/>
    </source>
</evidence>
<dbReference type="PANTHER" id="PTHR16305">
    <property type="entry name" value="TESTICULAR SOLUBLE ADENYLYL CYCLASE"/>
    <property type="match status" value="1"/>
</dbReference>
<dbReference type="AlphaFoldDB" id="A0A099ZPD4"/>
<dbReference type="EMBL" id="KL896656">
    <property type="protein sequence ID" value="KGL83667.1"/>
    <property type="molecule type" value="Genomic_DNA"/>
</dbReference>
<dbReference type="Pfam" id="PF00211">
    <property type="entry name" value="Guanylate_cyc"/>
    <property type="match status" value="2"/>
</dbReference>
<feature type="domain" description="Guanylate cyclase" evidence="5">
    <location>
        <begin position="343"/>
        <end position="379"/>
    </location>
</feature>
<evidence type="ECO:0000313" key="7">
    <source>
        <dbReference type="Proteomes" id="UP000053641"/>
    </source>
</evidence>
<feature type="non-terminal residue" evidence="6">
    <location>
        <position position="1170"/>
    </location>
</feature>
<feature type="non-terminal residue" evidence="6">
    <location>
        <position position="1"/>
    </location>
</feature>
<dbReference type="Proteomes" id="UP000053641">
    <property type="component" value="Unassembled WGS sequence"/>
</dbReference>
<dbReference type="PANTHER" id="PTHR16305:SF28">
    <property type="entry name" value="GUANYLATE CYCLASE DOMAIN-CONTAINING PROTEIN"/>
    <property type="match status" value="1"/>
</dbReference>
<sequence length="1170" mass="129499">FHGVLLFADVSGFTALTEKFSQSTSLDRGADEVTQTLNRYMGDIVEEILAFGGDILKFAGDAVLVLWRVEQAQLGDTISLVLQCSQRIQQKYGMRRTDVGLQLRLKIGISAGHMSFLTVGDGKELRFLVFGRAVGDVWHAQNAARASDVILSAHGWELCNQSKIRMRMLDGPAVKVTGMEEMSESEYDDILSKVNRGRDPLALPSLGVLRPAVTLPPWNPLRKLLCKYIPATVVRKIDDGQPLECLSELRPVSCLFVQLHFAEDVSLHQLCKGIQDSNVIIATILRPYKGEINKICMFDKGCTLLCVFGLPGNKVPCESVHALGSALAISKACISSSTKLEAVSIGVTTGTVFCGVVGHPMRHEYTVIGQKVNLAARLMEFYPGVVSCDTATYAASRLPRTCFKELPEVAMKGVADPGTIYQYLGISKELMFGMELKKERPEHSPLLGRDKEIALFKRYVQAYVAHGESHVMAFEGMKGSGKSHLLSELAKLGRAAGHRVVAVALTELHMKQDYSVLRGMLAMAMDLQACQSCSTRQLVLQEKLQGLMEESSYCLLNALFLVKFPASKKVLKMNGAQRALEVEIAFKKVLQKTFEDKVLFLIDNAHYMDSFSWAVLSHVLRDIPSFVVMGFAPGPCRGQRLCRAAADVMKLQQTTYIRLEELKPSGVMQKACRHLGVVSMPHDLETFLMQRSGGMPYYCEELLSHLQQHNMLLIQPLRRDEGTEPKWENLFTPATEAPLVGSARRSSAHQDCRVCTIRAGVNLQNMVLPPSLKGIALTELDSMNFSEQMVLKCAAIIGPTFTTELLFHILPKWTRTKLNKILSVLVTCNILRWQNVKTVAEDSSVSTTWSATTQQEETDDKWSLGESDELQSDVLAFRVPLLREAAYELWPRVQRVAMHRKCAAFLERRAHKCQSCGGAEFVAFHHVAVSSSPEEESTDSAAGKGCSASSTGEESRGHELPATAERFLAKTEQTVPRNSKWMHGASCSCECKATADLVLVPLAHHHLAMGNEARAIYYLLESAAAYVHVSNNYLAFTSLQRAEALRSAAAQKGEGLASFEEATLLSLKGEVCYNMGCMELAEKNIRKALSLLKRPFPSTSASVFFKSLLEKSPHASYRKSRESSSPQETGRERLPWLLRQSRCLALLRQLFSQRNTSSRQRLSGLAAGMK</sequence>
<accession>A0A099ZPD4</accession>
<dbReference type="FunFam" id="3.30.70.1230:FF:000017">
    <property type="entry name" value="Adenylate cyclase type 10"/>
    <property type="match status" value="1"/>
</dbReference>
<protein>
    <submittedName>
        <fullName evidence="6">Adenylate cyclase type 10</fullName>
    </submittedName>
</protein>
<keyword evidence="3" id="KW-0456">Lyase</keyword>
<feature type="region of interest" description="Disordered" evidence="4">
    <location>
        <begin position="932"/>
        <end position="961"/>
    </location>
</feature>
<name>A0A099ZPD4_TINGU</name>
<feature type="domain" description="Guanylate cyclase" evidence="5">
    <location>
        <begin position="4"/>
        <end position="134"/>
    </location>
</feature>
<dbReference type="InterPro" id="IPR027417">
    <property type="entry name" value="P-loop_NTPase"/>
</dbReference>
<dbReference type="SUPFAM" id="SSF52540">
    <property type="entry name" value="P-loop containing nucleoside triphosphate hydrolases"/>
    <property type="match status" value="1"/>
</dbReference>
<dbReference type="InterPro" id="IPR029787">
    <property type="entry name" value="Nucleotide_cyclase"/>
</dbReference>
<dbReference type="Pfam" id="PF13191">
    <property type="entry name" value="AAA_16"/>
    <property type="match status" value="1"/>
</dbReference>
<dbReference type="InterPro" id="IPR001054">
    <property type="entry name" value="A/G_cyclase"/>
</dbReference>
<keyword evidence="1" id="KW-0547">Nucleotide-binding</keyword>
<evidence type="ECO:0000259" key="5">
    <source>
        <dbReference type="PROSITE" id="PS50125"/>
    </source>
</evidence>
<dbReference type="STRING" id="94827.A0A099ZPD4"/>
<evidence type="ECO:0000256" key="4">
    <source>
        <dbReference type="SAM" id="MobiDB-lite"/>
    </source>
</evidence>
<dbReference type="GO" id="GO:0009190">
    <property type="term" value="P:cyclic nucleotide biosynthetic process"/>
    <property type="evidence" value="ECO:0007669"/>
    <property type="project" value="InterPro"/>
</dbReference>
<organism evidence="6 7">
    <name type="scientific">Tinamus guttatus</name>
    <name type="common">White-throated tinamou</name>
    <dbReference type="NCBI Taxonomy" id="94827"/>
    <lineage>
        <taxon>Eukaryota</taxon>
        <taxon>Metazoa</taxon>
        <taxon>Chordata</taxon>
        <taxon>Craniata</taxon>
        <taxon>Vertebrata</taxon>
        <taxon>Euteleostomi</taxon>
        <taxon>Archelosauria</taxon>
        <taxon>Archosauria</taxon>
        <taxon>Dinosauria</taxon>
        <taxon>Saurischia</taxon>
        <taxon>Theropoda</taxon>
        <taxon>Coelurosauria</taxon>
        <taxon>Aves</taxon>
        <taxon>Palaeognathae</taxon>
        <taxon>Tinamiformes</taxon>
        <taxon>Tinamidae</taxon>
        <taxon>Tinamus</taxon>
    </lineage>
</organism>
<dbReference type="GO" id="GO:0005524">
    <property type="term" value="F:ATP binding"/>
    <property type="evidence" value="ECO:0007669"/>
    <property type="project" value="UniProtKB-KW"/>
</dbReference>
<dbReference type="GO" id="GO:0035556">
    <property type="term" value="P:intracellular signal transduction"/>
    <property type="evidence" value="ECO:0007669"/>
    <property type="project" value="InterPro"/>
</dbReference>
<evidence type="ECO:0000313" key="6">
    <source>
        <dbReference type="EMBL" id="KGL83667.1"/>
    </source>
</evidence>
<evidence type="ECO:0000256" key="3">
    <source>
        <dbReference type="ARBA" id="ARBA00023239"/>
    </source>
</evidence>
<dbReference type="FunFam" id="3.30.70.1230:FF:000021">
    <property type="entry name" value="Adenylate cyclase type 10"/>
    <property type="match status" value="1"/>
</dbReference>
<dbReference type="CDD" id="cd07302">
    <property type="entry name" value="CHD"/>
    <property type="match status" value="2"/>
</dbReference>
<dbReference type="PROSITE" id="PS50125">
    <property type="entry name" value="GUANYLATE_CYCLASE_2"/>
    <property type="match status" value="2"/>
</dbReference>
<gene>
    <name evidence="6" type="ORF">N309_03525</name>
</gene>
<dbReference type="SUPFAM" id="SSF55073">
    <property type="entry name" value="Nucleotide cyclase"/>
    <property type="match status" value="2"/>
</dbReference>
<reference evidence="6 7" key="1">
    <citation type="submission" date="2014-06" db="EMBL/GenBank/DDBJ databases">
        <title>Genome evolution of avian class.</title>
        <authorList>
            <person name="Zhang G."/>
            <person name="Li C."/>
        </authorList>
    </citation>
    <scope>NUCLEOTIDE SEQUENCE [LARGE SCALE GENOMIC DNA]</scope>
    <source>
        <strain evidence="6">BGI_N309</strain>
    </source>
</reference>